<dbReference type="InterPro" id="IPR036388">
    <property type="entry name" value="WH-like_DNA-bd_sf"/>
</dbReference>
<organism evidence="3 4">
    <name type="scientific">Candidatus Parvarchaeum acidiphilum ARMAN-4</name>
    <dbReference type="NCBI Taxonomy" id="662760"/>
    <lineage>
        <taxon>Archaea</taxon>
        <taxon>Candidatus Parvarchaeota</taxon>
        <taxon>Candidatus Parvarchaeum</taxon>
    </lineage>
</organism>
<evidence type="ECO:0000313" key="3">
    <source>
        <dbReference type="EMBL" id="EEZ93176.1"/>
    </source>
</evidence>
<reference evidence="3 4" key="1">
    <citation type="journal article" date="2010" name="Proc. Natl. Acad. Sci. U.S.A.">
        <title>Enigmatic, ultrasmall, uncultivated Archaea.</title>
        <authorList>
            <person name="Baker B.J."/>
            <person name="Comolli L.R."/>
            <person name="Dick G.J."/>
            <person name="Hauser L.J."/>
            <person name="Hyatt D."/>
            <person name="Dill B.D."/>
            <person name="Land M.L."/>
            <person name="Verberkmoes N.C."/>
            <person name="Hettich R.L."/>
            <person name="Banfield J.F."/>
        </authorList>
    </citation>
    <scope>NUCLEOTIDE SEQUENCE [LARGE SCALE GENOMIC DNA]</scope>
</reference>
<dbReference type="AlphaFoldDB" id="D2EEF8"/>
<protein>
    <submittedName>
        <fullName evidence="3">Transcriptional regulator, TrmB</fullName>
    </submittedName>
</protein>
<feature type="coiled-coil region" evidence="1">
    <location>
        <begin position="84"/>
        <end position="112"/>
    </location>
</feature>
<proteinExistence type="predicted"/>
<keyword evidence="1" id="KW-0175">Coiled coil</keyword>
<dbReference type="SUPFAM" id="SSF46785">
    <property type="entry name" value="Winged helix' DNA-binding domain"/>
    <property type="match status" value="1"/>
</dbReference>
<dbReference type="PANTHER" id="PTHR34293:SF1">
    <property type="entry name" value="HTH-TYPE TRANSCRIPTIONAL REGULATOR TRMBL2"/>
    <property type="match status" value="1"/>
</dbReference>
<evidence type="ECO:0000313" key="4">
    <source>
        <dbReference type="Proteomes" id="UP000009375"/>
    </source>
</evidence>
<sequence>MALSFSEDYIAKIRRMFGLNLYEAKVWLALLSQGKSTSGKLSEIANIPKSRAYDILVSLENGGFIVRDLSKPISYRAIPPQELIEKLEDKAKESLEQKLEKLNKLKGSAMLNDLQNLYDKGIKYVDEGKVANSYQGLDNIYFRIKKSINSAKGEIVLITTEQSLESKISALERALKKAKANNVTVHVYAPVKDVNETLMNEIKQFGKLNKTDIDIGRFVIVDGNEIFIFTENESETHPSNEVVLHIKGKYLPEKMKKLVSSHVVS</sequence>
<dbReference type="Gene3D" id="3.30.870.10">
    <property type="entry name" value="Endonuclease Chain A"/>
    <property type="match status" value="1"/>
</dbReference>
<dbReference type="InterPro" id="IPR036390">
    <property type="entry name" value="WH_DNA-bd_sf"/>
</dbReference>
<dbReference type="Pfam" id="PF01978">
    <property type="entry name" value="TrmB"/>
    <property type="match status" value="1"/>
</dbReference>
<dbReference type="EMBL" id="GG730040">
    <property type="protein sequence ID" value="EEZ93176.1"/>
    <property type="molecule type" value="Genomic_DNA"/>
</dbReference>
<dbReference type="PANTHER" id="PTHR34293">
    <property type="entry name" value="HTH-TYPE TRANSCRIPTIONAL REGULATOR TRMBL2"/>
    <property type="match status" value="1"/>
</dbReference>
<gene>
    <name evidence="3" type="ORF">BJBARM4_0098</name>
</gene>
<evidence type="ECO:0000259" key="2">
    <source>
        <dbReference type="Pfam" id="PF01978"/>
    </source>
</evidence>
<accession>D2EEF8</accession>
<evidence type="ECO:0000256" key="1">
    <source>
        <dbReference type="SAM" id="Coils"/>
    </source>
</evidence>
<feature type="domain" description="Transcription regulator TrmB N-terminal" evidence="2">
    <location>
        <begin position="16"/>
        <end position="80"/>
    </location>
</feature>
<dbReference type="Gene3D" id="1.10.10.10">
    <property type="entry name" value="Winged helix-like DNA-binding domain superfamily/Winged helix DNA-binding domain"/>
    <property type="match status" value="1"/>
</dbReference>
<name>D2EEF8_PARA4</name>
<dbReference type="InterPro" id="IPR002831">
    <property type="entry name" value="Tscrpt_reg_TrmB_N"/>
</dbReference>
<dbReference type="InterPro" id="IPR051797">
    <property type="entry name" value="TrmB-like"/>
</dbReference>
<dbReference type="Proteomes" id="UP000009375">
    <property type="component" value="Unassembled WGS sequence"/>
</dbReference>